<feature type="domain" description="Kinesin motor" evidence="13">
    <location>
        <begin position="141"/>
        <end position="243"/>
    </location>
</feature>
<dbReference type="GO" id="GO:0007018">
    <property type="term" value="P:microtubule-based movement"/>
    <property type="evidence" value="ECO:0007669"/>
    <property type="project" value="InterPro"/>
</dbReference>
<dbReference type="Proteomes" id="UP000472271">
    <property type="component" value="Chromosome 17"/>
</dbReference>
<accession>A0A673A948</accession>
<protein>
    <recommendedName>
        <fullName evidence="10">Kinesin-like protein</fullName>
    </recommendedName>
</protein>
<dbReference type="SUPFAM" id="SSF52540">
    <property type="entry name" value="P-loop containing nucleoside triphosphate hydrolases"/>
    <property type="match status" value="1"/>
</dbReference>
<dbReference type="InterPro" id="IPR001752">
    <property type="entry name" value="Kinesin_motor_dom"/>
</dbReference>
<dbReference type="Ensembl" id="ENSSORT00005025953.1">
    <property type="protein sequence ID" value="ENSSORP00005025198.1"/>
    <property type="gene ID" value="ENSSORG00005012120.1"/>
</dbReference>
<reference evidence="14" key="3">
    <citation type="submission" date="2025-09" db="UniProtKB">
        <authorList>
            <consortium name="Ensembl"/>
        </authorList>
    </citation>
    <scope>IDENTIFICATION</scope>
</reference>
<name>A0A673A948_9TELE</name>
<keyword evidence="8" id="KW-0206">Cytoskeleton</keyword>
<keyword evidence="7 9" id="KW-0505">Motor protein</keyword>
<dbReference type="GO" id="GO:0003777">
    <property type="term" value="F:microtubule motor activity"/>
    <property type="evidence" value="ECO:0007669"/>
    <property type="project" value="InterPro"/>
</dbReference>
<dbReference type="PROSITE" id="PS00411">
    <property type="entry name" value="KINESIN_MOTOR_1"/>
    <property type="match status" value="1"/>
</dbReference>
<dbReference type="InterPro" id="IPR027417">
    <property type="entry name" value="P-loop_NTPase"/>
</dbReference>
<dbReference type="GO" id="GO:0005874">
    <property type="term" value="C:microtubule"/>
    <property type="evidence" value="ECO:0007669"/>
    <property type="project" value="UniProtKB-KW"/>
</dbReference>
<feature type="coiled-coil region" evidence="11">
    <location>
        <begin position="255"/>
        <end position="282"/>
    </location>
</feature>
<dbReference type="PRINTS" id="PR00380">
    <property type="entry name" value="KINESINHEAVY"/>
</dbReference>
<comment type="subcellular location">
    <subcellularLocation>
        <location evidence="1">Cytoplasm</location>
        <location evidence="1">Cytoskeleton</location>
    </subcellularLocation>
</comment>
<gene>
    <name evidence="14" type="primary">LOC115437010</name>
</gene>
<evidence type="ECO:0000256" key="8">
    <source>
        <dbReference type="ARBA" id="ARBA00023212"/>
    </source>
</evidence>
<dbReference type="InterPro" id="IPR027640">
    <property type="entry name" value="Kinesin-like_fam"/>
</dbReference>
<dbReference type="Pfam" id="PF00225">
    <property type="entry name" value="Kinesin"/>
    <property type="match status" value="2"/>
</dbReference>
<dbReference type="SMART" id="SM00129">
    <property type="entry name" value="KISc"/>
    <property type="match status" value="1"/>
</dbReference>
<dbReference type="PROSITE" id="PS50067">
    <property type="entry name" value="KINESIN_MOTOR_2"/>
    <property type="match status" value="2"/>
</dbReference>
<evidence type="ECO:0000256" key="3">
    <source>
        <dbReference type="ARBA" id="ARBA00022701"/>
    </source>
</evidence>
<dbReference type="GO" id="GO:0008017">
    <property type="term" value="F:microtubule binding"/>
    <property type="evidence" value="ECO:0007669"/>
    <property type="project" value="InterPro"/>
</dbReference>
<dbReference type="PANTHER" id="PTHR47968">
    <property type="entry name" value="CENTROMERE PROTEIN E"/>
    <property type="match status" value="1"/>
</dbReference>
<dbReference type="InterPro" id="IPR019821">
    <property type="entry name" value="Kinesin_motor_CS"/>
</dbReference>
<reference evidence="14" key="1">
    <citation type="submission" date="2019-06" db="EMBL/GenBank/DDBJ databases">
        <authorList>
            <consortium name="Wellcome Sanger Institute Data Sharing"/>
        </authorList>
    </citation>
    <scope>NUCLEOTIDE SEQUENCE [LARGE SCALE GENOMIC DNA]</scope>
</reference>
<keyword evidence="15" id="KW-1185">Reference proteome</keyword>
<evidence type="ECO:0000259" key="13">
    <source>
        <dbReference type="PROSITE" id="PS50067"/>
    </source>
</evidence>
<feature type="binding site" evidence="9">
    <location>
        <begin position="85"/>
        <end position="92"/>
    </location>
    <ligand>
        <name>ATP</name>
        <dbReference type="ChEBI" id="CHEBI:30616"/>
    </ligand>
</feature>
<dbReference type="AlphaFoldDB" id="A0A673A948"/>
<comment type="similarity">
    <text evidence="9 10">Belongs to the TRAFAC class myosin-kinesin ATPase superfamily. Kinesin family.</text>
</comment>
<feature type="region of interest" description="Disordered" evidence="12">
    <location>
        <begin position="823"/>
        <end position="881"/>
    </location>
</feature>
<dbReference type="Gene3D" id="6.10.250.1590">
    <property type="match status" value="1"/>
</dbReference>
<dbReference type="PANTHER" id="PTHR47968:SF68">
    <property type="entry name" value="KINESIN-LIKE PROTEIN"/>
    <property type="match status" value="1"/>
</dbReference>
<feature type="compositionally biased region" description="Polar residues" evidence="12">
    <location>
        <begin position="845"/>
        <end position="869"/>
    </location>
</feature>
<keyword evidence="5 9" id="KW-0067">ATP-binding</keyword>
<evidence type="ECO:0000256" key="6">
    <source>
        <dbReference type="ARBA" id="ARBA00023054"/>
    </source>
</evidence>
<keyword evidence="2" id="KW-0963">Cytoplasm</keyword>
<evidence type="ECO:0000313" key="14">
    <source>
        <dbReference type="Ensembl" id="ENSSORP00005025198.1"/>
    </source>
</evidence>
<evidence type="ECO:0000256" key="1">
    <source>
        <dbReference type="ARBA" id="ARBA00004245"/>
    </source>
</evidence>
<keyword evidence="4 9" id="KW-0547">Nucleotide-binding</keyword>
<evidence type="ECO:0000256" key="5">
    <source>
        <dbReference type="ARBA" id="ARBA00022840"/>
    </source>
</evidence>
<reference evidence="14" key="2">
    <citation type="submission" date="2025-08" db="UniProtKB">
        <authorList>
            <consortium name="Ensembl"/>
        </authorList>
    </citation>
    <scope>IDENTIFICATION</scope>
</reference>
<keyword evidence="3 10" id="KW-0493">Microtubule</keyword>
<dbReference type="CDD" id="cd23649">
    <property type="entry name" value="Khc_CBD_cc"/>
    <property type="match status" value="1"/>
</dbReference>
<feature type="domain" description="Kinesin motor" evidence="13">
    <location>
        <begin position="8"/>
        <end position="96"/>
    </location>
</feature>
<dbReference type="InterPro" id="IPR059182">
    <property type="entry name" value="Khc_C"/>
</dbReference>
<evidence type="ECO:0000256" key="12">
    <source>
        <dbReference type="SAM" id="MobiDB-lite"/>
    </source>
</evidence>
<evidence type="ECO:0000256" key="4">
    <source>
        <dbReference type="ARBA" id="ARBA00022741"/>
    </source>
</evidence>
<evidence type="ECO:0000313" key="15">
    <source>
        <dbReference type="Proteomes" id="UP000472271"/>
    </source>
</evidence>
<organism evidence="14 15">
    <name type="scientific">Sphaeramia orbicularis</name>
    <name type="common">orbiculate cardinalfish</name>
    <dbReference type="NCBI Taxonomy" id="375764"/>
    <lineage>
        <taxon>Eukaryota</taxon>
        <taxon>Metazoa</taxon>
        <taxon>Chordata</taxon>
        <taxon>Craniata</taxon>
        <taxon>Vertebrata</taxon>
        <taxon>Euteleostomi</taxon>
        <taxon>Actinopterygii</taxon>
        <taxon>Neopterygii</taxon>
        <taxon>Teleostei</taxon>
        <taxon>Neoteleostei</taxon>
        <taxon>Acanthomorphata</taxon>
        <taxon>Gobiaria</taxon>
        <taxon>Kurtiformes</taxon>
        <taxon>Apogonoidei</taxon>
        <taxon>Apogonidae</taxon>
        <taxon>Apogoninae</taxon>
        <taxon>Sphaeramia</taxon>
    </lineage>
</organism>
<comment type="caution">
    <text evidence="9">Lacks conserved residue(s) required for the propagation of feature annotation.</text>
</comment>
<evidence type="ECO:0000256" key="9">
    <source>
        <dbReference type="PROSITE-ProRule" id="PRU00283"/>
    </source>
</evidence>
<sequence length="881" mass="101082">MADPAECTIKVMCRFRPLNSSEVTRGDRYIPKFQGEDTVVIGGKPYMFDRVFQSSTTQEQVYNACAQKIVKDVLEGYNGTIFAYGQTSSGKTHTMEVSYFEIYLDKIRDLLDGKWLLWRCEQCGCTERFVCSPDEVMDTLIELQSHKQKLSGKLYLVDLAGSEKVQESKLKRFWSLSWNNSVLTFEDLAEAYIPYRDSKMTRILQDSLGGNCRTTIVICCSPSSFNEAETKSTLMFGQRAKTIKNTVTVNIELTAEQWKQKYEREKEKNKTLRNTITWLENELNRWRNGESVPVEEQFDKEKANAEVLALDNILNEKPASTPNVPGVRLTDVEKDKCEAELAKLYKQLDDKDEEINQQSQLAEKLKQQMLDQEELLASSRRDHENLQAELNRLQAENEASKEEVKEVLQALEELAVNYDQKSQEVEDKTKEFEAISEELSQKSSILSSLDSELQKLKEMSNHQKKRVTEMMSSLLKDLAEIGIAVGSNDIKQHEGGSGLIDEEFTVARLYISKMKSEVKSMVKRCKQLESTQSESNKKMDENEKELAACQLRISQHEAKIKSLTEYLQNVEQKKRQLEENVDSLNEELVKLSAQEKVHAMEKENEIQTANEVKEAVEKQIHSHREAHQKQISSLRDELDNKEKLITELQDLNQKIMLEQERLRVEHEKLKSTDQEKSRKLHELTVMQDRREQARQDLKGLEETVAKELQTLHNLRKLFVQDLATRVKKSAEMDSDDTGGSAAQKQKISFLENNLEQLTKVHKQLVRDNADLRCELPKLEKRLRATAERVKALESALKEAKENAARDRKRYQQEVDRIKEAVRAKNMARRGHSAQIAKPIRPGQQPVASPTHPNINRSGGGFYQNSQTVSIRGGSGSKPDKK</sequence>
<evidence type="ECO:0000256" key="7">
    <source>
        <dbReference type="ARBA" id="ARBA00023175"/>
    </source>
</evidence>
<evidence type="ECO:0000256" key="2">
    <source>
        <dbReference type="ARBA" id="ARBA00022490"/>
    </source>
</evidence>
<evidence type="ECO:0000256" key="11">
    <source>
        <dbReference type="SAM" id="Coils"/>
    </source>
</evidence>
<proteinExistence type="inferred from homology"/>
<dbReference type="InterPro" id="IPR036961">
    <property type="entry name" value="Kinesin_motor_dom_sf"/>
</dbReference>
<dbReference type="Gene3D" id="3.40.850.10">
    <property type="entry name" value="Kinesin motor domain"/>
    <property type="match status" value="2"/>
</dbReference>
<dbReference type="Gene3D" id="1.20.5.340">
    <property type="match status" value="1"/>
</dbReference>
<evidence type="ECO:0000256" key="10">
    <source>
        <dbReference type="RuleBase" id="RU000394"/>
    </source>
</evidence>
<feature type="coiled-coil region" evidence="11">
    <location>
        <begin position="334"/>
        <end position="466"/>
    </location>
</feature>
<keyword evidence="6 11" id="KW-0175">Coiled coil</keyword>
<dbReference type="GO" id="GO:0005524">
    <property type="term" value="F:ATP binding"/>
    <property type="evidence" value="ECO:0007669"/>
    <property type="project" value="UniProtKB-UniRule"/>
</dbReference>